<comment type="caution">
    <text evidence="3">The sequence shown here is derived from an EMBL/GenBank/DDBJ whole genome shotgun (WGS) entry which is preliminary data.</text>
</comment>
<evidence type="ECO:0000256" key="1">
    <source>
        <dbReference type="ARBA" id="ARBA00022801"/>
    </source>
</evidence>
<dbReference type="Gene3D" id="3.60.110.10">
    <property type="entry name" value="Carbon-nitrogen hydrolase"/>
    <property type="match status" value="1"/>
</dbReference>
<feature type="domain" description="CN hydrolase" evidence="2">
    <location>
        <begin position="4"/>
        <end position="244"/>
    </location>
</feature>
<dbReference type="PANTHER" id="PTHR43674">
    <property type="entry name" value="NITRILASE C965.09-RELATED"/>
    <property type="match status" value="1"/>
</dbReference>
<keyword evidence="1 3" id="KW-0378">Hydrolase</keyword>
<proteinExistence type="predicted"/>
<dbReference type="InterPro" id="IPR036526">
    <property type="entry name" value="C-N_Hydrolase_sf"/>
</dbReference>
<reference evidence="3 4" key="1">
    <citation type="journal article" date="2015" name="Genome Announc.">
        <title>Genome Assemblies of Three Soil-Associated Devosia species: D. insulae, D. limi, and D. soli.</title>
        <authorList>
            <person name="Hassan Y.I."/>
            <person name="Lepp D."/>
            <person name="Zhou T."/>
        </authorList>
    </citation>
    <scope>NUCLEOTIDE SEQUENCE [LARGE SCALE GENOMIC DNA]</scope>
    <source>
        <strain evidence="3 4">DS-56</strain>
    </source>
</reference>
<keyword evidence="4" id="KW-1185">Reference proteome</keyword>
<dbReference type="InterPro" id="IPR003010">
    <property type="entry name" value="C-N_Hydrolase"/>
</dbReference>
<dbReference type="Proteomes" id="UP000095463">
    <property type="component" value="Unassembled WGS sequence"/>
</dbReference>
<evidence type="ECO:0000313" key="4">
    <source>
        <dbReference type="Proteomes" id="UP000095463"/>
    </source>
</evidence>
<dbReference type="Pfam" id="PF00795">
    <property type="entry name" value="CN_hydrolase"/>
    <property type="match status" value="1"/>
</dbReference>
<accession>A0A1E5XLU8</accession>
<dbReference type="InterPro" id="IPR050345">
    <property type="entry name" value="Aliph_Amidase/BUP"/>
</dbReference>
<evidence type="ECO:0000259" key="2">
    <source>
        <dbReference type="PROSITE" id="PS50263"/>
    </source>
</evidence>
<dbReference type="EMBL" id="LAJE02000279">
    <property type="protein sequence ID" value="OEO29552.1"/>
    <property type="molecule type" value="Genomic_DNA"/>
</dbReference>
<organism evidence="3 4">
    <name type="scientific">Devosia insulae DS-56</name>
    <dbReference type="NCBI Taxonomy" id="1116389"/>
    <lineage>
        <taxon>Bacteria</taxon>
        <taxon>Pseudomonadati</taxon>
        <taxon>Pseudomonadota</taxon>
        <taxon>Alphaproteobacteria</taxon>
        <taxon>Hyphomicrobiales</taxon>
        <taxon>Devosiaceae</taxon>
        <taxon>Devosia</taxon>
    </lineage>
</organism>
<evidence type="ECO:0000313" key="3">
    <source>
        <dbReference type="EMBL" id="OEO29552.1"/>
    </source>
</evidence>
<dbReference type="PROSITE" id="PS50263">
    <property type="entry name" value="CN_HYDROLASE"/>
    <property type="match status" value="1"/>
</dbReference>
<gene>
    <name evidence="3" type="ORF">VW23_002090</name>
</gene>
<dbReference type="CDD" id="cd07197">
    <property type="entry name" value="nitrilase"/>
    <property type="match status" value="1"/>
</dbReference>
<dbReference type="GO" id="GO:0016811">
    <property type="term" value="F:hydrolase activity, acting on carbon-nitrogen (but not peptide) bonds, in linear amides"/>
    <property type="evidence" value="ECO:0007669"/>
    <property type="project" value="TreeGrafter"/>
</dbReference>
<sequence length="245" mass="26585">MRSVRIAAAQTSEYREDIGAALRCVAELAARAETTGAALLCFPEGFLQGYLVDEAAARRQALDLGSSAFEAVLEQLPRTGPMLVIGMLELEGGQLFNTAIVVQHGRLIGRYRKAHLLGAERAFTAGTDSPSFEVDGLRFGINICYDTNFPEAARQVANSGASLLLCVANNMLRRETAELFKHQHNPIRGERCRETGLWLMSSDVTGERDGRVAWGPTAVLDPTGQVMAQLPLDEPGLLIFDLPLS</sequence>
<dbReference type="AlphaFoldDB" id="A0A1E5XLU8"/>
<dbReference type="SUPFAM" id="SSF56317">
    <property type="entry name" value="Carbon-nitrogen hydrolase"/>
    <property type="match status" value="1"/>
</dbReference>
<dbReference type="PANTHER" id="PTHR43674:SF16">
    <property type="entry name" value="CARBON-NITROGEN FAMILY, PUTATIVE (AFU_ORTHOLOGUE AFUA_5G02350)-RELATED"/>
    <property type="match status" value="1"/>
</dbReference>
<dbReference type="RefSeq" id="WP_069911201.1">
    <property type="nucleotide sequence ID" value="NZ_LAJE02000279.1"/>
</dbReference>
<name>A0A1E5XLU8_9HYPH</name>
<dbReference type="OrthoDB" id="9811121at2"/>
<protein>
    <submittedName>
        <fullName evidence="3">Hydrolase</fullName>
    </submittedName>
</protein>